<dbReference type="InterPro" id="IPR012280">
    <property type="entry name" value="Semialdhyde_DH_dimer_dom"/>
</dbReference>
<feature type="binding site" evidence="15">
    <location>
        <position position="98"/>
    </location>
    <ligand>
        <name>phosphate</name>
        <dbReference type="ChEBI" id="CHEBI:43474"/>
    </ligand>
</feature>
<proteinExistence type="inferred from homology"/>
<dbReference type="PANTHER" id="PTHR46278:SF2">
    <property type="entry name" value="ASPARTATE-SEMIALDEHYDE DEHYDROGENASE"/>
    <property type="match status" value="1"/>
</dbReference>
<dbReference type="EMBL" id="CP155447">
    <property type="protein sequence ID" value="XBH02596.1"/>
    <property type="molecule type" value="Genomic_DNA"/>
</dbReference>
<dbReference type="GO" id="GO:0046983">
    <property type="term" value="F:protein dimerization activity"/>
    <property type="evidence" value="ECO:0007669"/>
    <property type="project" value="InterPro"/>
</dbReference>
<evidence type="ECO:0000256" key="5">
    <source>
        <dbReference type="ARBA" id="ARBA00011738"/>
    </source>
</evidence>
<dbReference type="InterPro" id="IPR000534">
    <property type="entry name" value="Semialdehyde_DH_NAD-bd"/>
</dbReference>
<keyword evidence="7 15" id="KW-0028">Amino-acid biosynthesis</keyword>
<keyword evidence="13 15" id="KW-0486">Methionine biosynthesis</keyword>
<keyword evidence="10 15" id="KW-0220">Diaminopimelate biosynthesis</keyword>
<evidence type="ECO:0000259" key="17">
    <source>
        <dbReference type="SMART" id="SM00859"/>
    </source>
</evidence>
<keyword evidence="8 15" id="KW-0791">Threonine biosynthesis</keyword>
<feature type="binding site" evidence="15">
    <location>
        <position position="234"/>
    </location>
    <ligand>
        <name>substrate</name>
    </ligand>
</feature>
<evidence type="ECO:0000256" key="12">
    <source>
        <dbReference type="ARBA" id="ARBA00023154"/>
    </source>
</evidence>
<accession>A0AAU7CD10</accession>
<keyword evidence="9 15" id="KW-0521">NADP</keyword>
<reference evidence="18" key="1">
    <citation type="submission" date="2024-05" db="EMBL/GenBank/DDBJ databases">
        <title>Planctomycetes of the genus Singulisphaera possess chitinolytic capabilities.</title>
        <authorList>
            <person name="Ivanova A."/>
        </authorList>
    </citation>
    <scope>NUCLEOTIDE SEQUENCE</scope>
    <source>
        <strain evidence="18">Ch08T</strain>
    </source>
</reference>
<evidence type="ECO:0000256" key="7">
    <source>
        <dbReference type="ARBA" id="ARBA00022605"/>
    </source>
</evidence>
<dbReference type="SMART" id="SM00859">
    <property type="entry name" value="Semialdhyde_dh"/>
    <property type="match status" value="1"/>
</dbReference>
<sequence length="338" mass="36544">MKSVAVVGASGAVGDVMIRLLQERKFPIGSIKFLASERSAGKTVVFGGKTFTIEPLTPEAFQGVDIVLSSTPASISREYSPIAARAGAVVVDNSSAFRMDPEVPLVVPEVNPQDVGRHHGIIANPNCSTIQMVVALKPLHDAFRIRRVIVSTYQAVSGAGQKGIHELQSQTKAHVAGQDAPTPSKFAHPIAFNCLPQIDDFLPNGYTKEEIKMVLETRKIMGDETIDVCPTCIRVPVLNCHSESIMIETERPITPEAARQVWASAPGLVVVDDPAAQLYPLPASCSDRDEVFVGRIRQDLHNPNALLFWCVSDNLRKGAATNAVQIAEELLKLDPVRA</sequence>
<evidence type="ECO:0000256" key="2">
    <source>
        <dbReference type="ARBA" id="ARBA00005076"/>
    </source>
</evidence>
<evidence type="ECO:0000313" key="18">
    <source>
        <dbReference type="EMBL" id="XBH02596.1"/>
    </source>
</evidence>
<comment type="subunit">
    <text evidence="5 15">Homodimer.</text>
</comment>
<name>A0AAU7CD10_9BACT</name>
<dbReference type="Gene3D" id="3.30.360.10">
    <property type="entry name" value="Dihydrodipicolinate Reductase, domain 2"/>
    <property type="match status" value="1"/>
</dbReference>
<comment type="pathway">
    <text evidence="1 15">Amino-acid biosynthesis; L-methionine biosynthesis via de novo pathway; L-homoserine from L-aspartate: step 2/3.</text>
</comment>
<dbReference type="GO" id="GO:0071266">
    <property type="term" value="P:'de novo' L-methionine biosynthetic process"/>
    <property type="evidence" value="ECO:0007669"/>
    <property type="project" value="UniProtKB-UniRule"/>
</dbReference>
<keyword evidence="12 15" id="KW-0457">Lysine biosynthesis</keyword>
<feature type="active site" description="Proton acceptor" evidence="15 16">
    <location>
        <position position="241"/>
    </location>
</feature>
<organism evidence="18">
    <name type="scientific">Singulisphaera sp. Ch08</name>
    <dbReference type="NCBI Taxonomy" id="3120278"/>
    <lineage>
        <taxon>Bacteria</taxon>
        <taxon>Pseudomonadati</taxon>
        <taxon>Planctomycetota</taxon>
        <taxon>Planctomycetia</taxon>
        <taxon>Isosphaerales</taxon>
        <taxon>Isosphaeraceae</taxon>
        <taxon>Singulisphaera</taxon>
    </lineage>
</organism>
<evidence type="ECO:0000256" key="13">
    <source>
        <dbReference type="ARBA" id="ARBA00023167"/>
    </source>
</evidence>
<gene>
    <name evidence="15" type="primary">asd</name>
    <name evidence="18" type="ORF">V5E97_30370</name>
</gene>
<evidence type="ECO:0000256" key="6">
    <source>
        <dbReference type="ARBA" id="ARBA00013120"/>
    </source>
</evidence>
<dbReference type="GO" id="GO:0009088">
    <property type="term" value="P:threonine biosynthetic process"/>
    <property type="evidence" value="ECO:0007669"/>
    <property type="project" value="UniProtKB-UniRule"/>
</dbReference>
<dbReference type="InterPro" id="IPR012080">
    <property type="entry name" value="Asp_semialdehyde_DH"/>
</dbReference>
<dbReference type="GO" id="GO:0050661">
    <property type="term" value="F:NADP binding"/>
    <property type="evidence" value="ECO:0007669"/>
    <property type="project" value="UniProtKB-UniRule"/>
</dbReference>
<evidence type="ECO:0000256" key="3">
    <source>
        <dbReference type="ARBA" id="ARBA00005097"/>
    </source>
</evidence>
<protein>
    <recommendedName>
        <fullName evidence="6 15">Aspartate-semialdehyde dehydrogenase</fullName>
        <shortName evidence="15">ASA dehydrogenase</shortName>
        <shortName evidence="15">ASADH</shortName>
        <ecNumber evidence="6 15">1.2.1.11</ecNumber>
    </recommendedName>
    <alternativeName>
        <fullName evidence="15">Aspartate-beta-semialdehyde dehydrogenase</fullName>
    </alternativeName>
</protein>
<feature type="active site" description="Acyl-thioester intermediate" evidence="15 16">
    <location>
        <position position="127"/>
    </location>
</feature>
<feature type="binding site" evidence="15">
    <location>
        <begin position="10"/>
        <end position="13"/>
    </location>
    <ligand>
        <name>NADP(+)</name>
        <dbReference type="ChEBI" id="CHEBI:58349"/>
    </ligand>
</feature>
<feature type="binding site" evidence="15">
    <location>
        <position position="314"/>
    </location>
    <ligand>
        <name>NADP(+)</name>
        <dbReference type="ChEBI" id="CHEBI:58349"/>
    </ligand>
</feature>
<dbReference type="NCBIfam" id="NF011456">
    <property type="entry name" value="PRK14874.1"/>
    <property type="match status" value="1"/>
</dbReference>
<comment type="function">
    <text evidence="15">Catalyzes the NADPH-dependent formation of L-aspartate-semialdehyde (L-ASA) by the reductive dephosphorylation of L-aspartyl-4-phosphate.</text>
</comment>
<dbReference type="PANTHER" id="PTHR46278">
    <property type="entry name" value="DEHYDROGENASE, PUTATIVE-RELATED"/>
    <property type="match status" value="1"/>
</dbReference>
<dbReference type="CDD" id="cd02316">
    <property type="entry name" value="VcASADH2_like_N"/>
    <property type="match status" value="1"/>
</dbReference>
<evidence type="ECO:0000256" key="1">
    <source>
        <dbReference type="ARBA" id="ARBA00005021"/>
    </source>
</evidence>
<dbReference type="HAMAP" id="MF_02121">
    <property type="entry name" value="ASADH"/>
    <property type="match status" value="1"/>
</dbReference>
<evidence type="ECO:0000256" key="9">
    <source>
        <dbReference type="ARBA" id="ARBA00022857"/>
    </source>
</evidence>
<feature type="binding site" evidence="15">
    <location>
        <position position="154"/>
    </location>
    <ligand>
        <name>substrate</name>
    </ligand>
</feature>
<dbReference type="GO" id="GO:0009097">
    <property type="term" value="P:isoleucine biosynthetic process"/>
    <property type="evidence" value="ECO:0007669"/>
    <property type="project" value="UniProtKB-UniRule"/>
</dbReference>
<evidence type="ECO:0000256" key="11">
    <source>
        <dbReference type="ARBA" id="ARBA00023002"/>
    </source>
</evidence>
<comment type="catalytic activity">
    <reaction evidence="14 15">
        <text>L-aspartate 4-semialdehyde + phosphate + NADP(+) = 4-phospho-L-aspartate + NADPH + H(+)</text>
        <dbReference type="Rhea" id="RHEA:24284"/>
        <dbReference type="ChEBI" id="CHEBI:15378"/>
        <dbReference type="ChEBI" id="CHEBI:43474"/>
        <dbReference type="ChEBI" id="CHEBI:57535"/>
        <dbReference type="ChEBI" id="CHEBI:57783"/>
        <dbReference type="ChEBI" id="CHEBI:58349"/>
        <dbReference type="ChEBI" id="CHEBI:537519"/>
        <dbReference type="EC" id="1.2.1.11"/>
    </reaction>
</comment>
<comment type="similarity">
    <text evidence="4 15">Belongs to the aspartate-semialdehyde dehydrogenase family.</text>
</comment>
<evidence type="ECO:0000256" key="16">
    <source>
        <dbReference type="PIRSR" id="PIRSR000148-1"/>
    </source>
</evidence>
<feature type="binding site" evidence="15">
    <location>
        <begin position="38"/>
        <end position="39"/>
    </location>
    <ligand>
        <name>NADP(+)</name>
        <dbReference type="ChEBI" id="CHEBI:58349"/>
    </ligand>
</feature>
<keyword evidence="11 15" id="KW-0560">Oxidoreductase</keyword>
<evidence type="ECO:0000256" key="14">
    <source>
        <dbReference type="ARBA" id="ARBA00047891"/>
    </source>
</evidence>
<dbReference type="Pfam" id="PF01118">
    <property type="entry name" value="Semialdhyde_dh"/>
    <property type="match status" value="1"/>
</dbReference>
<dbReference type="NCBIfam" id="TIGR01296">
    <property type="entry name" value="asd_B"/>
    <property type="match status" value="1"/>
</dbReference>
<evidence type="ECO:0000256" key="15">
    <source>
        <dbReference type="HAMAP-Rule" id="MF_02121"/>
    </source>
</evidence>
<dbReference type="InterPro" id="IPR005986">
    <property type="entry name" value="Asp_semialdehyde_DH_beta"/>
</dbReference>
<dbReference type="InterPro" id="IPR036291">
    <property type="entry name" value="NAD(P)-bd_dom_sf"/>
</dbReference>
<evidence type="ECO:0000256" key="10">
    <source>
        <dbReference type="ARBA" id="ARBA00022915"/>
    </source>
</evidence>
<comment type="pathway">
    <text evidence="3 15">Amino-acid biosynthesis; L-threonine biosynthesis; L-threonine from L-aspartate: step 2/5.</text>
</comment>
<comment type="pathway">
    <text evidence="2 15">Amino-acid biosynthesis; L-lysine biosynthesis via DAP pathway; (S)-tetrahydrodipicolinate from L-aspartate: step 2/4.</text>
</comment>
<dbReference type="SUPFAM" id="SSF51735">
    <property type="entry name" value="NAD(P)-binding Rossmann-fold domains"/>
    <property type="match status" value="1"/>
</dbReference>
<feature type="binding site" evidence="15">
    <location>
        <begin position="157"/>
        <end position="158"/>
    </location>
    <ligand>
        <name>NADP(+)</name>
        <dbReference type="ChEBI" id="CHEBI:58349"/>
    </ligand>
</feature>
<evidence type="ECO:0000256" key="4">
    <source>
        <dbReference type="ARBA" id="ARBA00010584"/>
    </source>
</evidence>
<dbReference type="RefSeq" id="WP_406695338.1">
    <property type="nucleotide sequence ID" value="NZ_CP155447.1"/>
</dbReference>
<dbReference type="CDD" id="cd18131">
    <property type="entry name" value="ASADH_C_bac_euk_like"/>
    <property type="match status" value="1"/>
</dbReference>
<dbReference type="PIRSF" id="PIRSF000148">
    <property type="entry name" value="ASA_dh"/>
    <property type="match status" value="1"/>
</dbReference>
<dbReference type="AlphaFoldDB" id="A0AAU7CD10"/>
<dbReference type="GO" id="GO:0019877">
    <property type="term" value="P:diaminopimelate biosynthetic process"/>
    <property type="evidence" value="ECO:0007669"/>
    <property type="project" value="UniProtKB-UniRule"/>
</dbReference>
<feature type="domain" description="Semialdehyde dehydrogenase NAD-binding" evidence="17">
    <location>
        <begin position="3"/>
        <end position="118"/>
    </location>
</feature>
<dbReference type="GO" id="GO:0009089">
    <property type="term" value="P:lysine biosynthetic process via diaminopimelate"/>
    <property type="evidence" value="ECO:0007669"/>
    <property type="project" value="UniProtKB-UniRule"/>
</dbReference>
<dbReference type="SUPFAM" id="SSF55347">
    <property type="entry name" value="Glyceraldehyde-3-phosphate dehydrogenase-like, C-terminal domain"/>
    <property type="match status" value="1"/>
</dbReference>
<comment type="caution">
    <text evidence="15">Lacks conserved residue(s) required for the propagation of feature annotation.</text>
</comment>
<dbReference type="GO" id="GO:0051287">
    <property type="term" value="F:NAD binding"/>
    <property type="evidence" value="ECO:0007669"/>
    <property type="project" value="InterPro"/>
</dbReference>
<dbReference type="Gene3D" id="3.40.50.720">
    <property type="entry name" value="NAD(P)-binding Rossmann-like Domain"/>
    <property type="match status" value="1"/>
</dbReference>
<dbReference type="EC" id="1.2.1.11" evidence="6 15"/>
<evidence type="ECO:0000256" key="8">
    <source>
        <dbReference type="ARBA" id="ARBA00022697"/>
    </source>
</evidence>
<dbReference type="GO" id="GO:0004073">
    <property type="term" value="F:aspartate-semialdehyde dehydrogenase activity"/>
    <property type="evidence" value="ECO:0007669"/>
    <property type="project" value="UniProtKB-UniRule"/>
</dbReference>
<dbReference type="Pfam" id="PF02774">
    <property type="entry name" value="Semialdhyde_dhC"/>
    <property type="match status" value="1"/>
</dbReference>